<proteinExistence type="predicted"/>
<reference evidence="1" key="1">
    <citation type="journal article" date="2012" name="Nat. Biotechnol.">
        <title>Draft genome sequence of pigeonpea (Cajanus cajan), an orphan legume crop of resource-poor farmers.</title>
        <authorList>
            <person name="Varshney R.K."/>
            <person name="Chen W."/>
            <person name="Li Y."/>
            <person name="Bharti A.K."/>
            <person name="Saxena R.K."/>
            <person name="Schlueter J.A."/>
            <person name="Donoghue M.T."/>
            <person name="Azam S."/>
            <person name="Fan G."/>
            <person name="Whaley A.M."/>
            <person name="Farmer A.D."/>
            <person name="Sheridan J."/>
            <person name="Iwata A."/>
            <person name="Tuteja R."/>
            <person name="Penmetsa R.V."/>
            <person name="Wu W."/>
            <person name="Upadhyaya H.D."/>
            <person name="Yang S.P."/>
            <person name="Shah T."/>
            <person name="Saxena K.B."/>
            <person name="Michael T."/>
            <person name="McCombie W.R."/>
            <person name="Yang B."/>
            <person name="Zhang G."/>
            <person name="Yang H."/>
            <person name="Wang J."/>
            <person name="Spillane C."/>
            <person name="Cook D.R."/>
            <person name="May G.D."/>
            <person name="Xu X."/>
            <person name="Jackson S.A."/>
        </authorList>
    </citation>
    <scope>NUCLEOTIDE SEQUENCE [LARGE SCALE GENOMIC DNA]</scope>
</reference>
<dbReference type="Gramene" id="C.cajan_42254.t">
    <property type="protein sequence ID" value="C.cajan_42254.t.cds1"/>
    <property type="gene ID" value="C.cajan_42254"/>
</dbReference>
<evidence type="ECO:0008006" key="3">
    <source>
        <dbReference type="Google" id="ProtNLM"/>
    </source>
</evidence>
<sequence>MAALSSMYKKSLVSNKVHLMIQLFNLRMTKGALVAQHLNELNIVTTQFSLVGIEFDEEV</sequence>
<dbReference type="Pfam" id="PF14223">
    <property type="entry name" value="Retrotran_gag_2"/>
    <property type="match status" value="1"/>
</dbReference>
<gene>
    <name evidence="1" type="ORF">KK1_044884</name>
</gene>
<dbReference type="Proteomes" id="UP000075243">
    <property type="component" value="Unassembled WGS sequence"/>
</dbReference>
<organism evidence="1 2">
    <name type="scientific">Cajanus cajan</name>
    <name type="common">Pigeon pea</name>
    <name type="synonym">Cajanus indicus</name>
    <dbReference type="NCBI Taxonomy" id="3821"/>
    <lineage>
        <taxon>Eukaryota</taxon>
        <taxon>Viridiplantae</taxon>
        <taxon>Streptophyta</taxon>
        <taxon>Embryophyta</taxon>
        <taxon>Tracheophyta</taxon>
        <taxon>Spermatophyta</taxon>
        <taxon>Magnoliopsida</taxon>
        <taxon>eudicotyledons</taxon>
        <taxon>Gunneridae</taxon>
        <taxon>Pentapetalae</taxon>
        <taxon>rosids</taxon>
        <taxon>fabids</taxon>
        <taxon>Fabales</taxon>
        <taxon>Fabaceae</taxon>
        <taxon>Papilionoideae</taxon>
        <taxon>50 kb inversion clade</taxon>
        <taxon>NPAAA clade</taxon>
        <taxon>indigoferoid/millettioid clade</taxon>
        <taxon>Phaseoleae</taxon>
        <taxon>Cajanus</taxon>
    </lineage>
</organism>
<name>A0A151QVF2_CAJCA</name>
<dbReference type="AlphaFoldDB" id="A0A151QVF2"/>
<keyword evidence="2" id="KW-1185">Reference proteome</keyword>
<protein>
    <recommendedName>
        <fullName evidence="3">Retrovirus-related Pol polyprotein from transposon TNT 1-94</fullName>
    </recommendedName>
</protein>
<evidence type="ECO:0000313" key="2">
    <source>
        <dbReference type="Proteomes" id="UP000075243"/>
    </source>
</evidence>
<accession>A0A151QVF2</accession>
<dbReference type="EMBL" id="KQ484660">
    <property type="protein sequence ID" value="KYP34185.1"/>
    <property type="molecule type" value="Genomic_DNA"/>
</dbReference>
<evidence type="ECO:0000313" key="1">
    <source>
        <dbReference type="EMBL" id="KYP34185.1"/>
    </source>
</evidence>